<dbReference type="EMBL" id="JAUEOZ010000003">
    <property type="protein sequence ID" value="MDN2483820.1"/>
    <property type="molecule type" value="Genomic_DNA"/>
</dbReference>
<dbReference type="Proteomes" id="UP001169719">
    <property type="component" value="Unassembled WGS sequence"/>
</dbReference>
<name>A0ABT7Y6Z0_9VIBR</name>
<comment type="caution">
    <text evidence="1">The sequence shown here is derived from an EMBL/GenBank/DDBJ whole genome shotgun (WGS) entry which is preliminary data.</text>
</comment>
<dbReference type="RefSeq" id="WP_289963973.1">
    <property type="nucleotide sequence ID" value="NZ_JAUEOZ010000003.1"/>
</dbReference>
<keyword evidence="2" id="KW-1185">Reference proteome</keyword>
<sequence length="158" mass="17720">MTQNFINTQFPIYGGSYIAQFKLGETRSGVPTLEVEMAPTVGSGQNRKGLWEKKSAFQFKPETELVLLGQLFVGKVSSVKFDYHGPQNNKSFYAARNQDNTISINLREGKEKSFSVVAEASSQFHLLMMTCKPLAIRHMTDLNTVANFLRVVPVNLKK</sequence>
<evidence type="ECO:0000313" key="1">
    <source>
        <dbReference type="EMBL" id="MDN2483820.1"/>
    </source>
</evidence>
<protein>
    <submittedName>
        <fullName evidence="1">Uncharacterized protein</fullName>
    </submittedName>
</protein>
<proteinExistence type="predicted"/>
<evidence type="ECO:0000313" key="2">
    <source>
        <dbReference type="Proteomes" id="UP001169719"/>
    </source>
</evidence>
<gene>
    <name evidence="1" type="ORF">QWJ08_20930</name>
</gene>
<organism evidence="1 2">
    <name type="scientific">Vibrio agarivorans</name>
    <dbReference type="NCBI Taxonomy" id="153622"/>
    <lineage>
        <taxon>Bacteria</taxon>
        <taxon>Pseudomonadati</taxon>
        <taxon>Pseudomonadota</taxon>
        <taxon>Gammaproteobacteria</taxon>
        <taxon>Vibrionales</taxon>
        <taxon>Vibrionaceae</taxon>
        <taxon>Vibrio</taxon>
    </lineage>
</organism>
<accession>A0ABT7Y6Z0</accession>
<reference evidence="1" key="1">
    <citation type="submission" date="2024-05" db="EMBL/GenBank/DDBJ databases">
        <title>Genome Sequences of Four Agar- Degrading Marine Bacteria.</title>
        <authorList>
            <person name="Phillips E.K."/>
            <person name="Shaffer J.C."/>
            <person name="Henson M.W."/>
            <person name="Temperton B."/>
            <person name="Thrash C.J."/>
            <person name="Martin M.O."/>
        </authorList>
    </citation>
    <scope>NUCLEOTIDE SEQUENCE</scope>
    <source>
        <strain evidence="1">EKP203</strain>
    </source>
</reference>